<comment type="caution">
    <text evidence="9">The sequence shown here is derived from an EMBL/GenBank/DDBJ whole genome shotgun (WGS) entry which is preliminary data.</text>
</comment>
<dbReference type="OMA" id="QRISENW"/>
<dbReference type="Pfam" id="PF20684">
    <property type="entry name" value="Fung_rhodopsin"/>
    <property type="match status" value="1"/>
</dbReference>
<feature type="region of interest" description="Disordered" evidence="6">
    <location>
        <begin position="222"/>
        <end position="265"/>
    </location>
</feature>
<comment type="subcellular location">
    <subcellularLocation>
        <location evidence="1">Membrane</location>
        <topology evidence="1">Multi-pass membrane protein</topology>
    </subcellularLocation>
</comment>
<keyword evidence="2 7" id="KW-0812">Transmembrane</keyword>
<dbReference type="PANTHER" id="PTHR33048:SF47">
    <property type="entry name" value="INTEGRAL MEMBRANE PROTEIN-RELATED"/>
    <property type="match status" value="1"/>
</dbReference>
<evidence type="ECO:0000256" key="7">
    <source>
        <dbReference type="SAM" id="Phobius"/>
    </source>
</evidence>
<evidence type="ECO:0000256" key="4">
    <source>
        <dbReference type="ARBA" id="ARBA00023136"/>
    </source>
</evidence>
<dbReference type="HOGENOM" id="CLU_801618_0_0_1"/>
<organism evidence="9 10">
    <name type="scientific">Dactylellina haptotyla (strain CBS 200.50)</name>
    <name type="common">Nematode-trapping fungus</name>
    <name type="synonym">Monacrosporium haptotylum</name>
    <dbReference type="NCBI Taxonomy" id="1284197"/>
    <lineage>
        <taxon>Eukaryota</taxon>
        <taxon>Fungi</taxon>
        <taxon>Dikarya</taxon>
        <taxon>Ascomycota</taxon>
        <taxon>Pezizomycotina</taxon>
        <taxon>Orbiliomycetes</taxon>
        <taxon>Orbiliales</taxon>
        <taxon>Orbiliaceae</taxon>
        <taxon>Dactylellina</taxon>
    </lineage>
</organism>
<dbReference type="OrthoDB" id="444631at2759"/>
<evidence type="ECO:0000256" key="1">
    <source>
        <dbReference type="ARBA" id="ARBA00004141"/>
    </source>
</evidence>
<dbReference type="Proteomes" id="UP000015100">
    <property type="component" value="Unassembled WGS sequence"/>
</dbReference>
<keyword evidence="10" id="KW-1185">Reference proteome</keyword>
<reference evidence="10" key="2">
    <citation type="submission" date="2013-04" db="EMBL/GenBank/DDBJ databases">
        <title>Genomic mechanisms accounting for the adaptation to parasitism in nematode-trapping fungi.</title>
        <authorList>
            <person name="Ahren D.G."/>
        </authorList>
    </citation>
    <scope>NUCLEOTIDE SEQUENCE [LARGE SCALE GENOMIC DNA]</scope>
    <source>
        <strain evidence="10">CBS 200.50</strain>
    </source>
</reference>
<proteinExistence type="inferred from homology"/>
<accession>S8BBX3</accession>
<keyword evidence="3 7" id="KW-1133">Transmembrane helix</keyword>
<gene>
    <name evidence="9" type="ORF">H072_9742</name>
</gene>
<feature type="transmembrane region" description="Helical" evidence="7">
    <location>
        <begin position="40"/>
        <end position="58"/>
    </location>
</feature>
<evidence type="ECO:0000256" key="6">
    <source>
        <dbReference type="SAM" id="MobiDB-lite"/>
    </source>
</evidence>
<dbReference type="STRING" id="1284197.S8BBX3"/>
<protein>
    <recommendedName>
        <fullName evidence="8">Rhodopsin domain-containing protein</fullName>
    </recommendedName>
</protein>
<reference evidence="9 10" key="1">
    <citation type="journal article" date="2013" name="PLoS Genet.">
        <title>Genomic mechanisms accounting for the adaptation to parasitism in nematode-trapping fungi.</title>
        <authorList>
            <person name="Meerupati T."/>
            <person name="Andersson K.M."/>
            <person name="Friman E."/>
            <person name="Kumar D."/>
            <person name="Tunlid A."/>
            <person name="Ahren D."/>
        </authorList>
    </citation>
    <scope>NUCLEOTIDE SEQUENCE [LARGE SCALE GENOMIC DNA]</scope>
    <source>
        <strain evidence="9 10">CBS 200.50</strain>
    </source>
</reference>
<dbReference type="InterPro" id="IPR049326">
    <property type="entry name" value="Rhodopsin_dom_fungi"/>
</dbReference>
<feature type="domain" description="Rhodopsin" evidence="8">
    <location>
        <begin position="30"/>
        <end position="206"/>
    </location>
</feature>
<dbReference type="PANTHER" id="PTHR33048">
    <property type="entry name" value="PTH11-LIKE INTEGRAL MEMBRANE PROTEIN (AFU_ORTHOLOGUE AFUA_5G11245)"/>
    <property type="match status" value="1"/>
</dbReference>
<feature type="transmembrane region" description="Helical" evidence="7">
    <location>
        <begin position="118"/>
        <end position="138"/>
    </location>
</feature>
<evidence type="ECO:0000256" key="2">
    <source>
        <dbReference type="ARBA" id="ARBA00022692"/>
    </source>
</evidence>
<dbReference type="GO" id="GO:0016020">
    <property type="term" value="C:membrane"/>
    <property type="evidence" value="ECO:0007669"/>
    <property type="project" value="UniProtKB-SubCell"/>
</dbReference>
<evidence type="ECO:0000256" key="5">
    <source>
        <dbReference type="ARBA" id="ARBA00038359"/>
    </source>
</evidence>
<dbReference type="EMBL" id="AQGS01000831">
    <property type="protein sequence ID" value="EPS36688.1"/>
    <property type="molecule type" value="Genomic_DNA"/>
</dbReference>
<evidence type="ECO:0000313" key="10">
    <source>
        <dbReference type="Proteomes" id="UP000015100"/>
    </source>
</evidence>
<evidence type="ECO:0000313" key="9">
    <source>
        <dbReference type="EMBL" id="EPS36688.1"/>
    </source>
</evidence>
<dbReference type="AlphaFoldDB" id="S8BBX3"/>
<feature type="transmembrane region" description="Helical" evidence="7">
    <location>
        <begin position="150"/>
        <end position="175"/>
    </location>
</feature>
<keyword evidence="4 7" id="KW-0472">Membrane</keyword>
<dbReference type="InterPro" id="IPR052337">
    <property type="entry name" value="SAT4-like"/>
</dbReference>
<sequence length="369" mass="41346">MDTELYRMGFFSEDFDTLDVDINGEIADVKALKIFYVENATYYFTMYAVKAAMLCFYTRLIPRSMRKTRLCLWITVSMVAIGFIVSTLLDFFLCLPISRNWDPEGGCSSGWTSVAGSVVPYVFHLLTDIMIYILPFPVIRMLPLPTSQKIGVGITFALGFLCIFFAVTVIVVGYVSSSATTNWIVAVFEETWCVCVACAPALKSLTSSWDLQHWRCGLSRHREGRSKSSDSDAGTATGSAADVSRPPSDATVLGQEEDQQPQYHTNSLRKQLDSMMAYEEKLPIHSPRVTHSPPKITPIVAYNRQSHDTDYQMSNPSSPGYTMSIASIVDFYDLERQLQLDDERRQAVNCSPVLERRSSEMQSTTPSPV</sequence>
<name>S8BBX3_DACHA</name>
<evidence type="ECO:0000259" key="8">
    <source>
        <dbReference type="Pfam" id="PF20684"/>
    </source>
</evidence>
<evidence type="ECO:0000256" key="3">
    <source>
        <dbReference type="ARBA" id="ARBA00022989"/>
    </source>
</evidence>
<comment type="similarity">
    <text evidence="5">Belongs to the SAT4 family.</text>
</comment>
<feature type="transmembrane region" description="Helical" evidence="7">
    <location>
        <begin position="70"/>
        <end position="98"/>
    </location>
</feature>